<dbReference type="InterPro" id="IPR022946">
    <property type="entry name" value="UPF0313"/>
</dbReference>
<dbReference type="SFLD" id="SFLDG01082">
    <property type="entry name" value="B12-binding_domain_containing"/>
    <property type="match status" value="1"/>
</dbReference>
<reference evidence="8" key="1">
    <citation type="journal article" date="2021" name="PeerJ">
        <title>Extensive microbial diversity within the chicken gut microbiome revealed by metagenomics and culture.</title>
        <authorList>
            <person name="Gilroy R."/>
            <person name="Ravi A."/>
            <person name="Getino M."/>
            <person name="Pursley I."/>
            <person name="Horton D.L."/>
            <person name="Alikhan N.F."/>
            <person name="Baker D."/>
            <person name="Gharbi K."/>
            <person name="Hall N."/>
            <person name="Watson M."/>
            <person name="Adriaenssens E.M."/>
            <person name="Foster-Nyarko E."/>
            <person name="Jarju S."/>
            <person name="Secka A."/>
            <person name="Antonio M."/>
            <person name="Oren A."/>
            <person name="Chaudhuri R.R."/>
            <person name="La Ragione R."/>
            <person name="Hildebrand F."/>
            <person name="Pallen M.J."/>
        </authorList>
    </citation>
    <scope>NUCLEOTIDE SEQUENCE</scope>
    <source>
        <strain evidence="8">ChiW4-1371</strain>
    </source>
</reference>
<dbReference type="Proteomes" id="UP000824176">
    <property type="component" value="Unassembled WGS sequence"/>
</dbReference>
<dbReference type="GO" id="GO:0005506">
    <property type="term" value="F:iron ion binding"/>
    <property type="evidence" value="ECO:0007669"/>
    <property type="project" value="UniProtKB-UniRule"/>
</dbReference>
<dbReference type="Gene3D" id="3.80.30.20">
    <property type="entry name" value="tm_1862 like domain"/>
    <property type="match status" value="1"/>
</dbReference>
<keyword evidence="1 6" id="KW-0004">4Fe-4S</keyword>
<evidence type="ECO:0000256" key="6">
    <source>
        <dbReference type="HAMAP-Rule" id="MF_01251"/>
    </source>
</evidence>
<dbReference type="Pfam" id="PF04055">
    <property type="entry name" value="Radical_SAM"/>
    <property type="match status" value="1"/>
</dbReference>
<dbReference type="SFLD" id="SFLDG01069">
    <property type="entry name" value="UPF0313"/>
    <property type="match status" value="1"/>
</dbReference>
<dbReference type="Pfam" id="PF08497">
    <property type="entry name" value="Radical_SAM_N"/>
    <property type="match status" value="1"/>
</dbReference>
<dbReference type="PANTHER" id="PTHR32331:SF0">
    <property type="entry name" value="UPF0313 PROTEIN YGIQ"/>
    <property type="match status" value="1"/>
</dbReference>
<feature type="binding site" evidence="6">
    <location>
        <position position="298"/>
    </location>
    <ligand>
        <name>[4Fe-4S] cluster</name>
        <dbReference type="ChEBI" id="CHEBI:49883"/>
        <note>4Fe-4S-S-AdoMet</note>
    </ligand>
</feature>
<accession>A0A9D2KCJ9</accession>
<dbReference type="InterPro" id="IPR023404">
    <property type="entry name" value="rSAM_horseshoe"/>
</dbReference>
<evidence type="ECO:0000313" key="9">
    <source>
        <dbReference type="Proteomes" id="UP000824176"/>
    </source>
</evidence>
<gene>
    <name evidence="8" type="ORF">H9804_09730</name>
</gene>
<dbReference type="SMART" id="SM00729">
    <property type="entry name" value="Elp3"/>
    <property type="match status" value="1"/>
</dbReference>
<dbReference type="EMBL" id="DXAQ01000145">
    <property type="protein sequence ID" value="HIZ90216.1"/>
    <property type="molecule type" value="Genomic_DNA"/>
</dbReference>
<dbReference type="SUPFAM" id="SSF102114">
    <property type="entry name" value="Radical SAM enzymes"/>
    <property type="match status" value="1"/>
</dbReference>
<reference evidence="8" key="2">
    <citation type="submission" date="2021-04" db="EMBL/GenBank/DDBJ databases">
        <authorList>
            <person name="Gilroy R."/>
        </authorList>
    </citation>
    <scope>NUCLEOTIDE SEQUENCE</scope>
    <source>
        <strain evidence="8">ChiW4-1371</strain>
    </source>
</reference>
<keyword evidence="2 6" id="KW-0949">S-adenosyl-L-methionine</keyword>
<dbReference type="PANTHER" id="PTHR32331">
    <property type="entry name" value="UPF0313 PROTEIN YGIQ"/>
    <property type="match status" value="1"/>
</dbReference>
<dbReference type="InterPro" id="IPR058240">
    <property type="entry name" value="rSAM_sf"/>
</dbReference>
<organism evidence="8 9">
    <name type="scientific">Candidatus Mucispirillum faecigallinarum</name>
    <dbReference type="NCBI Taxonomy" id="2838699"/>
    <lineage>
        <taxon>Bacteria</taxon>
        <taxon>Pseudomonadati</taxon>
        <taxon>Deferribacterota</taxon>
        <taxon>Deferribacteres</taxon>
        <taxon>Deferribacterales</taxon>
        <taxon>Mucispirillaceae</taxon>
        <taxon>Mucispirillum</taxon>
    </lineage>
</organism>
<feature type="domain" description="Radical SAM core" evidence="7">
    <location>
        <begin position="284"/>
        <end position="560"/>
    </location>
</feature>
<feature type="binding site" evidence="6">
    <location>
        <position position="305"/>
    </location>
    <ligand>
        <name>[4Fe-4S] cluster</name>
        <dbReference type="ChEBI" id="CHEBI:49883"/>
        <note>4Fe-4S-S-AdoMet</note>
    </ligand>
</feature>
<feature type="binding site" evidence="6">
    <location>
        <position position="302"/>
    </location>
    <ligand>
        <name>[4Fe-4S] cluster</name>
        <dbReference type="ChEBI" id="CHEBI:49883"/>
        <note>4Fe-4S-S-AdoMet</note>
    </ligand>
</feature>
<dbReference type="InterPro" id="IPR007197">
    <property type="entry name" value="rSAM"/>
</dbReference>
<evidence type="ECO:0000256" key="1">
    <source>
        <dbReference type="ARBA" id="ARBA00022485"/>
    </source>
</evidence>
<sequence length="568" mass="63769">MFLPISMEEVKSLGWDYIDVILVTGDAYIDSPFSGTAVIGKYLLKHGFRTAVISQPAIDSDKDITVFGEPRLFWGISAGCVDSMVANYTATGKPRKMCDFTPNGINNKRPDRASIVYTGLIRHFFKNTKPIVLGGIEASLRRIAHYDFKTDKIRRSILFDAKADYIIYGMGEVPVLEFARALQNNEDVKNIKGLCYISKELCDDALILPSFDEASSDKKKFHQMFKIFSDNSEAQSAKKLAQKTGDRYLIQNPPAYYDDEILDEVSDISFERAVHPKINGKVKALETIKTSVISHRGCFGGCSFCAIAVHQGRRVISRSESSIIKEVESITQMKGFNGIISDLGGPTGNMYMMKCKKMEKLGACTHKSCLYPNVCASMNIDHKPILNLLEKVGSIKGVKKVFATSGIRADLAVNDKLNGKNYIAEIAKNHVSGQLKMAPESADSKVLKAMKKPDNKSFLEFCRIYKEYSKMFHKNQFISCYFIAAHPGENEKEAQNTHNFIEKYLDFSPEQVQIFTPTPSTWATCAYYTGLDEDGNKIYVEKQLSKKEKYKSIIMGKSEKVSKKTHYK</sequence>
<keyword evidence="3 6" id="KW-0479">Metal-binding</keyword>
<evidence type="ECO:0000256" key="4">
    <source>
        <dbReference type="ARBA" id="ARBA00023004"/>
    </source>
</evidence>
<protein>
    <submittedName>
        <fullName evidence="8">YgiQ family radical SAM protein</fullName>
    </submittedName>
</protein>
<keyword evidence="4 6" id="KW-0408">Iron</keyword>
<dbReference type="InterPro" id="IPR006638">
    <property type="entry name" value="Elp3/MiaA/NifB-like_rSAM"/>
</dbReference>
<dbReference type="GO" id="GO:0051539">
    <property type="term" value="F:4 iron, 4 sulfur cluster binding"/>
    <property type="evidence" value="ECO:0007669"/>
    <property type="project" value="UniProtKB-KW"/>
</dbReference>
<evidence type="ECO:0000313" key="8">
    <source>
        <dbReference type="EMBL" id="HIZ90216.1"/>
    </source>
</evidence>
<comment type="caution">
    <text evidence="8">The sequence shown here is derived from an EMBL/GenBank/DDBJ whole genome shotgun (WGS) entry which is preliminary data.</text>
</comment>
<dbReference type="PROSITE" id="PS51918">
    <property type="entry name" value="RADICAL_SAM"/>
    <property type="match status" value="1"/>
</dbReference>
<dbReference type="InterPro" id="IPR013704">
    <property type="entry name" value="UPF0313_N"/>
</dbReference>
<comment type="similarity">
    <text evidence="6">Belongs to the UPF0313 family.</text>
</comment>
<dbReference type="AlphaFoldDB" id="A0A9D2KCJ9"/>
<dbReference type="SFLD" id="SFLDS00029">
    <property type="entry name" value="Radical_SAM"/>
    <property type="match status" value="1"/>
</dbReference>
<evidence type="ECO:0000256" key="3">
    <source>
        <dbReference type="ARBA" id="ARBA00022723"/>
    </source>
</evidence>
<evidence type="ECO:0000256" key="2">
    <source>
        <dbReference type="ARBA" id="ARBA00022691"/>
    </source>
</evidence>
<dbReference type="NCBIfam" id="TIGR03904">
    <property type="entry name" value="SAM_YgiQ"/>
    <property type="match status" value="1"/>
</dbReference>
<keyword evidence="5 6" id="KW-0411">Iron-sulfur</keyword>
<proteinExistence type="inferred from homology"/>
<evidence type="ECO:0000256" key="5">
    <source>
        <dbReference type="ARBA" id="ARBA00023014"/>
    </source>
</evidence>
<name>A0A9D2KCJ9_9BACT</name>
<dbReference type="HAMAP" id="MF_01251">
    <property type="entry name" value="UPF0313"/>
    <property type="match status" value="1"/>
</dbReference>
<dbReference type="GO" id="GO:0003824">
    <property type="term" value="F:catalytic activity"/>
    <property type="evidence" value="ECO:0007669"/>
    <property type="project" value="InterPro"/>
</dbReference>
<evidence type="ECO:0000259" key="7">
    <source>
        <dbReference type="PROSITE" id="PS51918"/>
    </source>
</evidence>
<comment type="cofactor">
    <cofactor evidence="6">
        <name>[4Fe-4S] cluster</name>
        <dbReference type="ChEBI" id="CHEBI:49883"/>
    </cofactor>
    <text evidence="6">Binds 1 [4Fe-4S] cluster. The cluster is coordinated with 3 cysteines and an exchangeable S-adenosyl-L-methionine.</text>
</comment>